<dbReference type="Pfam" id="PF13193">
    <property type="entry name" value="AMP-binding_C"/>
    <property type="match status" value="1"/>
</dbReference>
<feature type="region of interest" description="Disordered" evidence="4">
    <location>
        <begin position="1593"/>
        <end position="1632"/>
    </location>
</feature>
<reference evidence="7" key="1">
    <citation type="journal article" date="2019" name="Int. J. Syst. Evol. Microbiol.">
        <title>The Global Catalogue of Microorganisms (GCM) 10K type strain sequencing project: providing services to taxonomists for standard genome sequencing and annotation.</title>
        <authorList>
            <consortium name="The Broad Institute Genomics Platform"/>
            <consortium name="The Broad Institute Genome Sequencing Center for Infectious Disease"/>
            <person name="Wu L."/>
            <person name="Ma J."/>
        </authorList>
    </citation>
    <scope>NUCLEOTIDE SEQUENCE [LARGE SCALE GENOMIC DNA]</scope>
    <source>
        <strain evidence="7">TBRC 4489</strain>
    </source>
</reference>
<dbReference type="InterPro" id="IPR025110">
    <property type="entry name" value="AMP-bd_C"/>
</dbReference>
<dbReference type="InterPro" id="IPR020806">
    <property type="entry name" value="PKS_PP-bd"/>
</dbReference>
<feature type="compositionally biased region" description="Gly residues" evidence="4">
    <location>
        <begin position="526"/>
        <end position="536"/>
    </location>
</feature>
<feature type="domain" description="Carrier" evidence="5">
    <location>
        <begin position="1575"/>
        <end position="1686"/>
    </location>
</feature>
<dbReference type="InterPro" id="IPR000873">
    <property type="entry name" value="AMP-dep_synth/lig_dom"/>
</dbReference>
<dbReference type="PROSITE" id="PS00012">
    <property type="entry name" value="PHOSPHOPANTETHEINE"/>
    <property type="match status" value="1"/>
</dbReference>
<dbReference type="InterPro" id="IPR010071">
    <property type="entry name" value="AA_adenyl_dom"/>
</dbReference>
<keyword evidence="3" id="KW-0597">Phosphoprotein</keyword>
<evidence type="ECO:0000256" key="2">
    <source>
        <dbReference type="ARBA" id="ARBA00022450"/>
    </source>
</evidence>
<dbReference type="Gene3D" id="3.30.559.10">
    <property type="entry name" value="Chloramphenicol acetyltransferase-like domain"/>
    <property type="match status" value="1"/>
</dbReference>
<dbReference type="PROSITE" id="PS00455">
    <property type="entry name" value="AMP_BINDING"/>
    <property type="match status" value="2"/>
</dbReference>
<dbReference type="Gene3D" id="1.10.1200.10">
    <property type="entry name" value="ACP-like"/>
    <property type="match status" value="2"/>
</dbReference>
<comment type="caution">
    <text evidence="6">The sequence shown here is derived from an EMBL/GenBank/DDBJ whole genome shotgun (WGS) entry which is preliminary data.</text>
</comment>
<dbReference type="RefSeq" id="WP_377292173.1">
    <property type="nucleotide sequence ID" value="NZ_JBHSBM010000034.1"/>
</dbReference>
<sequence length="1694" mass="176805">MAGNLPLLEPVHKAVEQQVRRTPHRTAIVSGTLRTSYADLDSQANRIAHELVSRGVGRGSAVGVCLGRDERLIAALLGVWKTGAAYVPLEPTFPADRLEFVVRDAGVSCTVTSAALAGRLPEHDLLLVDALGDGPCDDPGLPSHPDDLAYVMYTSGSTGLPKGVAIEHRNVMALLGWDAGHFTAEELAGFLASTSVCFDPSVPQLYLPLLTGGTVIMAENPLALHALPARDEVTMISAAASALTALLREPLPAGVRTVLSSGEPVSRALADRVFANPGVRRMVNLYGPTECTVHCCAHEISRDETGEPPIGTPYAWSELSVRDADGRELGDGELGELWVAGPLVGRGYLNRPELTAERFVTGDDGVRHYRTGDLVRREGGVHFYEGRIDDQVKVAGFRVELGEVQGRLVRHPLVNHAVVLAPADEEGTRRLVAYVEPAGPGLDDARLRSWLRDWLPDYMVPSRIVFLDAIPVGPTGKADRSRLPAVAFSSAQGSPAQGSLARGSSIQSAPAQGAPAGDSETPAGDTPGGTSAGASGGTAPRDETERRLAAITAEVLGAGRVGVHDHFSDLGGHSLAAARICSRIEHDLGVRVPLTAFLARPTVAELAEYVAQAAPAAAAPPVRHAGRSEYPLTATQRGMHLMREVSQNPGSTAIAFRIGLRGLASAEPLRAALDALVRRHEALRSVVVDGTASRVRPPAPVPLAEHRPASEEEAAGLRRAAVAHDFDISRETPLLRATLLWSGPDSAELVLLTDHTAFDGWSLGVVMRELLDGLTGSGAISAPEPALQIGDAALHEQEGGAGAEALRAFWAGELAGAVPPYELLPRAEARPSRQHGERLVRPIGAATAARIGALAAECGATPFAVYLTALGMLVAGLTDRRDVLLGAAVADRAGPGLEDVVGLLVDVLPVRLRLDDGLSLRAAVRHAGEATARAMDHRALPARERADVSGVERPPGAVLTPVTLSLQPAEVPVSLERDGVGVDLIGELDAGSAQAPLIVYVNDTVTGSELQVEYDLEYLDRAGAEDLTDRLVRLLEEVPASPDRPLAAFEVVGPEERAALLAAGTGVPLPGDAPRTVVEAVLEQAARRPDAPAVADSGGVLTYGELADRARRTAAALGPAAAGACVGVCLPRDRYLPAALLGVLLAGAAYVPLDPGHPLQRLRQHVDDSGAKLVVAAGEGLEVADRLGCSVVDLSEAGAARTARDGADAARTTRETGQAGPGLPPVGPDGLAYVLYTSGSTGTPKGVEVTHANLAAFVASMRIAPGLRPDDVMLGLTPFSFDVFGFDLWVSLCHGMRLELLGRDDALDGRAVARRVEEAGVTLMTATPTALRMLVASGWRGAHVRVVSIGEVLDAALAADLLERTGELWNAYGPTETTVYSTMARVTAPVGDPIPIGTPLAGERAYVLDRAGRVLPAGRPGELWIGGAGVARGYRGRPELTAAAFTDDPLGGGRRYRTGDLARWRPDGTLDFLGRRDRQVKVRGHRIEPGEIEAALREHVADAVVSVRGGDHLVGHLAAPPGTDTGALERALASRLPEYMVPRRWVVMDALPLTASGKVDRTALPEPAGDAPPAPPETEAELLVAEVWAAVLGRSGPGPDGGPGDPGGPGPHRGSGDSGGPGGPGADGGSPALGMHDDFFALGGHSATAALVAARLGDALGLRVPVRLLFEARTLSDYAARIEELLLADLEETP</sequence>
<feature type="domain" description="Carrier" evidence="5">
    <location>
        <begin position="539"/>
        <end position="614"/>
    </location>
</feature>
<evidence type="ECO:0000259" key="5">
    <source>
        <dbReference type="PROSITE" id="PS50075"/>
    </source>
</evidence>
<dbReference type="NCBIfam" id="TIGR01733">
    <property type="entry name" value="AA-adenyl-dom"/>
    <property type="match status" value="2"/>
</dbReference>
<dbReference type="InterPro" id="IPR020845">
    <property type="entry name" value="AMP-binding_CS"/>
</dbReference>
<dbReference type="EMBL" id="JBHSBM010000034">
    <property type="protein sequence ID" value="MFC4061722.1"/>
    <property type="molecule type" value="Genomic_DNA"/>
</dbReference>
<feature type="region of interest" description="Disordered" evidence="4">
    <location>
        <begin position="1203"/>
        <end position="1225"/>
    </location>
</feature>
<dbReference type="InterPro" id="IPR001242">
    <property type="entry name" value="Condensation_dom"/>
</dbReference>
<dbReference type="Gene3D" id="3.40.50.12780">
    <property type="entry name" value="N-terminal domain of ligase-like"/>
    <property type="match status" value="2"/>
</dbReference>
<feature type="compositionally biased region" description="Basic and acidic residues" evidence="4">
    <location>
        <begin position="1203"/>
        <end position="1214"/>
    </location>
</feature>
<dbReference type="InterPro" id="IPR042099">
    <property type="entry name" value="ANL_N_sf"/>
</dbReference>
<dbReference type="PANTHER" id="PTHR45527:SF1">
    <property type="entry name" value="FATTY ACID SYNTHASE"/>
    <property type="match status" value="1"/>
</dbReference>
<organism evidence="6 7">
    <name type="scientific">Planomonospora corallina</name>
    <dbReference type="NCBI Taxonomy" id="1806052"/>
    <lineage>
        <taxon>Bacteria</taxon>
        <taxon>Bacillati</taxon>
        <taxon>Actinomycetota</taxon>
        <taxon>Actinomycetes</taxon>
        <taxon>Streptosporangiales</taxon>
        <taxon>Streptosporangiaceae</taxon>
        <taxon>Planomonospora</taxon>
    </lineage>
</organism>
<evidence type="ECO:0000313" key="7">
    <source>
        <dbReference type="Proteomes" id="UP001595850"/>
    </source>
</evidence>
<feature type="region of interest" description="Disordered" evidence="4">
    <location>
        <begin position="492"/>
        <end position="543"/>
    </location>
</feature>
<evidence type="ECO:0000256" key="4">
    <source>
        <dbReference type="SAM" id="MobiDB-lite"/>
    </source>
</evidence>
<dbReference type="Pfam" id="PF00550">
    <property type="entry name" value="PP-binding"/>
    <property type="match status" value="2"/>
</dbReference>
<feature type="compositionally biased region" description="Polar residues" evidence="4">
    <location>
        <begin position="492"/>
        <end position="510"/>
    </location>
</feature>
<dbReference type="SUPFAM" id="SSF47336">
    <property type="entry name" value="ACP-like"/>
    <property type="match status" value="2"/>
</dbReference>
<keyword evidence="2" id="KW-0596">Phosphopantetheine</keyword>
<dbReference type="CDD" id="cd05930">
    <property type="entry name" value="A_NRPS"/>
    <property type="match status" value="1"/>
</dbReference>
<dbReference type="Pfam" id="PF00668">
    <property type="entry name" value="Condensation"/>
    <property type="match status" value="1"/>
</dbReference>
<evidence type="ECO:0000256" key="3">
    <source>
        <dbReference type="ARBA" id="ARBA00022553"/>
    </source>
</evidence>
<dbReference type="SMART" id="SM00823">
    <property type="entry name" value="PKS_PP"/>
    <property type="match status" value="1"/>
</dbReference>
<dbReference type="PANTHER" id="PTHR45527">
    <property type="entry name" value="NONRIBOSOMAL PEPTIDE SYNTHETASE"/>
    <property type="match status" value="1"/>
</dbReference>
<dbReference type="SUPFAM" id="SSF52777">
    <property type="entry name" value="CoA-dependent acyltransferases"/>
    <property type="match status" value="2"/>
</dbReference>
<comment type="cofactor">
    <cofactor evidence="1">
        <name>pantetheine 4'-phosphate</name>
        <dbReference type="ChEBI" id="CHEBI:47942"/>
    </cofactor>
</comment>
<dbReference type="SUPFAM" id="SSF56801">
    <property type="entry name" value="Acetyl-CoA synthetase-like"/>
    <property type="match status" value="2"/>
</dbReference>
<dbReference type="InterPro" id="IPR023213">
    <property type="entry name" value="CAT-like_dom_sf"/>
</dbReference>
<dbReference type="InterPro" id="IPR036736">
    <property type="entry name" value="ACP-like_sf"/>
</dbReference>
<evidence type="ECO:0000313" key="6">
    <source>
        <dbReference type="EMBL" id="MFC4061722.1"/>
    </source>
</evidence>
<keyword evidence="7" id="KW-1185">Reference proteome</keyword>
<dbReference type="InterPro" id="IPR009081">
    <property type="entry name" value="PP-bd_ACP"/>
</dbReference>
<dbReference type="InterPro" id="IPR045851">
    <property type="entry name" value="AMP-bd_C_sf"/>
</dbReference>
<dbReference type="NCBIfam" id="NF003417">
    <property type="entry name" value="PRK04813.1"/>
    <property type="match status" value="2"/>
</dbReference>
<protein>
    <submittedName>
        <fullName evidence="6">Amino acid adenylation domain-containing protein</fullName>
    </submittedName>
</protein>
<dbReference type="Gene3D" id="3.30.300.30">
    <property type="match status" value="2"/>
</dbReference>
<dbReference type="Gene3D" id="3.30.559.30">
    <property type="entry name" value="Nonribosomal peptide synthetase, condensation domain"/>
    <property type="match status" value="1"/>
</dbReference>
<dbReference type="InterPro" id="IPR006162">
    <property type="entry name" value="Ppantetheine_attach_site"/>
</dbReference>
<dbReference type="Pfam" id="PF00501">
    <property type="entry name" value="AMP-binding"/>
    <property type="match status" value="2"/>
</dbReference>
<dbReference type="Proteomes" id="UP001595850">
    <property type="component" value="Unassembled WGS sequence"/>
</dbReference>
<evidence type="ECO:0000256" key="1">
    <source>
        <dbReference type="ARBA" id="ARBA00001957"/>
    </source>
</evidence>
<proteinExistence type="predicted"/>
<feature type="compositionally biased region" description="Gly residues" evidence="4">
    <location>
        <begin position="1595"/>
        <end position="1628"/>
    </location>
</feature>
<name>A0ABV8IFG2_9ACTN</name>
<accession>A0ABV8IFG2</accession>
<gene>
    <name evidence="6" type="ORF">ACFOWE_25760</name>
</gene>
<dbReference type="PROSITE" id="PS50075">
    <property type="entry name" value="CARRIER"/>
    <property type="match status" value="2"/>
</dbReference>